<dbReference type="GO" id="GO:0020037">
    <property type="term" value="F:heme binding"/>
    <property type="evidence" value="ECO:0007669"/>
    <property type="project" value="InterPro"/>
</dbReference>
<comment type="cofactor">
    <cofactor evidence="1">
        <name>Mg(2+)</name>
        <dbReference type="ChEBI" id="CHEBI:18420"/>
    </cofactor>
</comment>
<dbReference type="InterPro" id="IPR050469">
    <property type="entry name" value="Diguanylate_Cyclase"/>
</dbReference>
<dbReference type="Gene3D" id="1.10.490.10">
    <property type="entry name" value="Globins"/>
    <property type="match status" value="1"/>
</dbReference>
<dbReference type="CDD" id="cd01949">
    <property type="entry name" value="GGDEF"/>
    <property type="match status" value="1"/>
</dbReference>
<sequence length="467" mass="53393">MNVEGIAILAAQWKSVCQDFSTTDLNDTFQFIQTHSQTLVYEFYKNMMQEKEASYFLSDDIVQGRLKATLNQWLIDCFQVPLHQNFEPIVQKQLMVGKVHARIGIPSWLIMRGIGEIEKKVFVLHAEQEQENSLHMISYIVQILGFASEIMCRSYEVNLEKNNDIKHTYRLFSAMQDVAAQKDKQRSSLLNWENELMFKVFSHEPKFTHSLLSKSEFGLWFIHKAAYAFTGSEQVKAIVDRIYQIDTLSQQVLNAAEKDESIQLIQDIREKNREIQHLVDQLFQVAGYIDSGSDSLTQLLNRRYLNTIVSREINFSRKNNVPLSLLAIDADHFKRINDKFGHAAGDSALQFIGEVLLDSIKGSDYAFRVGGEEFLLLLVDSDLVRAQEIAEQIRSRIQETTIGTRPGSSFNFTVSIGCALYDGHPDYQRFIDAADTALYAAKNSGRNRVYLAQNELRNSNIDSTVQS</sequence>
<keyword evidence="9" id="KW-0460">Magnesium</keyword>
<dbReference type="GO" id="GO:0019825">
    <property type="term" value="F:oxygen binding"/>
    <property type="evidence" value="ECO:0007669"/>
    <property type="project" value="InterPro"/>
</dbReference>
<dbReference type="GO" id="GO:0005886">
    <property type="term" value="C:plasma membrane"/>
    <property type="evidence" value="ECO:0007669"/>
    <property type="project" value="TreeGrafter"/>
</dbReference>
<dbReference type="Pfam" id="PF11563">
    <property type="entry name" value="Protoglobin"/>
    <property type="match status" value="1"/>
</dbReference>
<keyword evidence="8" id="KW-0547">Nucleotide-binding</keyword>
<comment type="cofactor">
    <cofactor evidence="2">
        <name>heme</name>
        <dbReference type="ChEBI" id="CHEBI:30413"/>
    </cofactor>
</comment>
<evidence type="ECO:0000256" key="1">
    <source>
        <dbReference type="ARBA" id="ARBA00001946"/>
    </source>
</evidence>
<dbReference type="PANTHER" id="PTHR45138:SF9">
    <property type="entry name" value="DIGUANYLATE CYCLASE DGCM-RELATED"/>
    <property type="match status" value="1"/>
</dbReference>
<evidence type="ECO:0000313" key="14">
    <source>
        <dbReference type="EMBL" id="MDK1682913.1"/>
    </source>
</evidence>
<keyword evidence="7" id="KW-0479">Metal-binding</keyword>
<dbReference type="FunFam" id="3.30.70.270:FF:000001">
    <property type="entry name" value="Diguanylate cyclase domain protein"/>
    <property type="match status" value="1"/>
</dbReference>
<dbReference type="Proteomes" id="UP001241935">
    <property type="component" value="Unassembled WGS sequence"/>
</dbReference>
<dbReference type="InterPro" id="IPR043128">
    <property type="entry name" value="Rev_trsase/Diguanyl_cyclase"/>
</dbReference>
<dbReference type="GO" id="GO:0000166">
    <property type="term" value="F:nucleotide binding"/>
    <property type="evidence" value="ECO:0007669"/>
    <property type="project" value="UniProtKB-KW"/>
</dbReference>
<reference evidence="14" key="1">
    <citation type="submission" date="2023-04" db="EMBL/GenBank/DDBJ databases">
        <title>The environmental microbiomes in feedlot watering bowls are a reservoir of florfenicol resistance for bovine respiratory disease pathogens.</title>
        <authorList>
            <person name="Kos D.W."/>
            <person name="Ruzzini A.C."/>
            <person name="Schreiner B."/>
            <person name="Jelinski M.D."/>
        </authorList>
    </citation>
    <scope>NUCLEOTIDE SEQUENCE</scope>
    <source>
        <strain evidence="14">WB3</strain>
    </source>
</reference>
<dbReference type="InterPro" id="IPR012292">
    <property type="entry name" value="Globin/Proto"/>
</dbReference>
<feature type="domain" description="GGDEF" evidence="13">
    <location>
        <begin position="321"/>
        <end position="454"/>
    </location>
</feature>
<name>A0AAW6UNF2_9GAMM</name>
<dbReference type="RefSeq" id="WP_284066379.1">
    <property type="nucleotide sequence ID" value="NZ_JASKNE010000001.1"/>
</dbReference>
<evidence type="ECO:0000256" key="5">
    <source>
        <dbReference type="ARBA" id="ARBA00022617"/>
    </source>
</evidence>
<dbReference type="GO" id="GO:0052621">
    <property type="term" value="F:diguanylate cyclase activity"/>
    <property type="evidence" value="ECO:0007669"/>
    <property type="project" value="UniProtKB-EC"/>
</dbReference>
<comment type="caution">
    <text evidence="14">The sequence shown here is derived from an EMBL/GenBank/DDBJ whole genome shotgun (WGS) entry which is preliminary data.</text>
</comment>
<dbReference type="GO" id="GO:1902201">
    <property type="term" value="P:negative regulation of bacterial-type flagellum-dependent cell motility"/>
    <property type="evidence" value="ECO:0007669"/>
    <property type="project" value="TreeGrafter"/>
</dbReference>
<keyword evidence="10" id="KW-0408">Iron</keyword>
<dbReference type="PROSITE" id="PS50887">
    <property type="entry name" value="GGDEF"/>
    <property type="match status" value="1"/>
</dbReference>
<evidence type="ECO:0000256" key="10">
    <source>
        <dbReference type="ARBA" id="ARBA00023004"/>
    </source>
</evidence>
<dbReference type="Pfam" id="PF00990">
    <property type="entry name" value="GGDEF"/>
    <property type="match status" value="1"/>
</dbReference>
<evidence type="ECO:0000256" key="3">
    <source>
        <dbReference type="ARBA" id="ARBA00012528"/>
    </source>
</evidence>
<keyword evidence="14" id="KW-0548">Nucleotidyltransferase</keyword>
<dbReference type="InterPro" id="IPR039435">
    <property type="entry name" value="DosC_GS"/>
</dbReference>
<dbReference type="EC" id="2.7.7.65" evidence="3"/>
<evidence type="ECO:0000313" key="15">
    <source>
        <dbReference type="Proteomes" id="UP001241935"/>
    </source>
</evidence>
<dbReference type="InterPro" id="IPR009050">
    <property type="entry name" value="Globin-like_sf"/>
</dbReference>
<keyword evidence="5" id="KW-0349">Heme</keyword>
<dbReference type="CDD" id="cd14757">
    <property type="entry name" value="GS_EcDosC-like_GGDEF"/>
    <property type="match status" value="1"/>
</dbReference>
<dbReference type="PANTHER" id="PTHR45138">
    <property type="entry name" value="REGULATORY COMPONENTS OF SENSORY TRANSDUCTION SYSTEM"/>
    <property type="match status" value="1"/>
</dbReference>
<dbReference type="SUPFAM" id="SSF55073">
    <property type="entry name" value="Nucleotide cyclase"/>
    <property type="match status" value="1"/>
</dbReference>
<dbReference type="SMART" id="SM00267">
    <property type="entry name" value="GGDEF"/>
    <property type="match status" value="1"/>
</dbReference>
<dbReference type="GO" id="GO:0043709">
    <property type="term" value="P:cell adhesion involved in single-species biofilm formation"/>
    <property type="evidence" value="ECO:0007669"/>
    <property type="project" value="TreeGrafter"/>
</dbReference>
<dbReference type="AlphaFoldDB" id="A0AAW6UNF2"/>
<evidence type="ECO:0000256" key="12">
    <source>
        <dbReference type="ARBA" id="ARBA00034247"/>
    </source>
</evidence>
<dbReference type="InterPro" id="IPR044398">
    <property type="entry name" value="Globin-sensor_dom"/>
</dbReference>
<dbReference type="Gene3D" id="3.30.70.270">
    <property type="match status" value="1"/>
</dbReference>
<protein>
    <recommendedName>
        <fullName evidence="4">Diguanylate cyclase DosC</fullName>
        <ecNumber evidence="3">2.7.7.65</ecNumber>
    </recommendedName>
    <alternativeName>
        <fullName evidence="11">Direct oxygen-sensing cyclase</fullName>
    </alternativeName>
</protein>
<evidence type="ECO:0000256" key="7">
    <source>
        <dbReference type="ARBA" id="ARBA00022723"/>
    </source>
</evidence>
<gene>
    <name evidence="14" type="ORF">QOR41_03465</name>
</gene>
<accession>A0AAW6UNF2</accession>
<evidence type="ECO:0000259" key="13">
    <source>
        <dbReference type="PROSITE" id="PS50887"/>
    </source>
</evidence>
<keyword evidence="6 14" id="KW-0808">Transferase</keyword>
<organism evidence="14 15">
    <name type="scientific">Acinetobacter terrestris</name>
    <dbReference type="NCBI Taxonomy" id="2529843"/>
    <lineage>
        <taxon>Bacteria</taxon>
        <taxon>Pseudomonadati</taxon>
        <taxon>Pseudomonadota</taxon>
        <taxon>Gammaproteobacteria</taxon>
        <taxon>Moraxellales</taxon>
        <taxon>Moraxellaceae</taxon>
        <taxon>Acinetobacter</taxon>
        <taxon>Acinetobacter Taxon 24</taxon>
    </lineage>
</organism>
<dbReference type="GO" id="GO:0046872">
    <property type="term" value="F:metal ion binding"/>
    <property type="evidence" value="ECO:0007669"/>
    <property type="project" value="UniProtKB-KW"/>
</dbReference>
<evidence type="ECO:0000256" key="2">
    <source>
        <dbReference type="ARBA" id="ARBA00001971"/>
    </source>
</evidence>
<evidence type="ECO:0000256" key="11">
    <source>
        <dbReference type="ARBA" id="ARBA00029839"/>
    </source>
</evidence>
<dbReference type="InterPro" id="IPR048442">
    <property type="entry name" value="DosC_2nd"/>
</dbReference>
<dbReference type="InterPro" id="IPR029787">
    <property type="entry name" value="Nucleotide_cyclase"/>
</dbReference>
<evidence type="ECO:0000256" key="9">
    <source>
        <dbReference type="ARBA" id="ARBA00022842"/>
    </source>
</evidence>
<proteinExistence type="predicted"/>
<dbReference type="SUPFAM" id="SSF46458">
    <property type="entry name" value="Globin-like"/>
    <property type="match status" value="1"/>
</dbReference>
<evidence type="ECO:0000256" key="4">
    <source>
        <dbReference type="ARBA" id="ARBA00015125"/>
    </source>
</evidence>
<dbReference type="NCBIfam" id="TIGR00254">
    <property type="entry name" value="GGDEF"/>
    <property type="match status" value="1"/>
</dbReference>
<dbReference type="Pfam" id="PF21118">
    <property type="entry name" value="DosC_2nd"/>
    <property type="match status" value="1"/>
</dbReference>
<comment type="catalytic activity">
    <reaction evidence="12">
        <text>2 GTP = 3',3'-c-di-GMP + 2 diphosphate</text>
        <dbReference type="Rhea" id="RHEA:24898"/>
        <dbReference type="ChEBI" id="CHEBI:33019"/>
        <dbReference type="ChEBI" id="CHEBI:37565"/>
        <dbReference type="ChEBI" id="CHEBI:58805"/>
        <dbReference type="EC" id="2.7.7.65"/>
    </reaction>
</comment>
<dbReference type="EMBL" id="JASKNE010000001">
    <property type="protein sequence ID" value="MDK1682913.1"/>
    <property type="molecule type" value="Genomic_DNA"/>
</dbReference>
<dbReference type="InterPro" id="IPR000160">
    <property type="entry name" value="GGDEF_dom"/>
</dbReference>
<evidence type="ECO:0000256" key="8">
    <source>
        <dbReference type="ARBA" id="ARBA00022741"/>
    </source>
</evidence>
<evidence type="ECO:0000256" key="6">
    <source>
        <dbReference type="ARBA" id="ARBA00022679"/>
    </source>
</evidence>